<reference evidence="4 5" key="1">
    <citation type="submission" date="2016-10" db="EMBL/GenBank/DDBJ databases">
        <authorList>
            <person name="de Groot N.N."/>
        </authorList>
    </citation>
    <scope>NUCLEOTIDE SEQUENCE [LARGE SCALE GENOMIC DNA]</scope>
    <source>
        <strain evidence="4 5">DSM 15123</strain>
    </source>
</reference>
<feature type="transmembrane region" description="Helical" evidence="1">
    <location>
        <begin position="130"/>
        <end position="152"/>
    </location>
</feature>
<evidence type="ECO:0000256" key="1">
    <source>
        <dbReference type="SAM" id="Phobius"/>
    </source>
</evidence>
<protein>
    <submittedName>
        <fullName evidence="4">Tripartite tricarboxylate transporter TctB family protein</fullName>
    </submittedName>
</protein>
<dbReference type="AlphaFoldDB" id="A0A1H8DQF7"/>
<keyword evidence="1" id="KW-0812">Transmembrane</keyword>
<sequence>MQIKSQKDFVAGLLFSAIGVAFAAGAVTYEVGTGDRMGPGYFPLMLGLILALLGLAVTLTAFDWKGQYRGDGDPIGRIAWKPLICIIAANLVFGVLLVGLPSIGVPSMGLLVAIVALVFIARLGGDQMHWLETAVLAAVLAAGCYLVFIKALNLQMPVWPWFMVE</sequence>
<keyword evidence="2" id="KW-0732">Signal</keyword>
<dbReference type="Pfam" id="PF07331">
    <property type="entry name" value="TctB"/>
    <property type="match status" value="1"/>
</dbReference>
<evidence type="ECO:0000313" key="4">
    <source>
        <dbReference type="EMBL" id="SEN08747.1"/>
    </source>
</evidence>
<evidence type="ECO:0000259" key="3">
    <source>
        <dbReference type="Pfam" id="PF07331"/>
    </source>
</evidence>
<feature type="domain" description="DUF1468" evidence="3">
    <location>
        <begin position="10"/>
        <end position="157"/>
    </location>
</feature>
<dbReference type="RefSeq" id="WP_091815356.1">
    <property type="nucleotide sequence ID" value="NZ_FOCW01000001.1"/>
</dbReference>
<evidence type="ECO:0000313" key="5">
    <source>
        <dbReference type="Proteomes" id="UP000199531"/>
    </source>
</evidence>
<keyword evidence="5" id="KW-1185">Reference proteome</keyword>
<organism evidence="4 5">
    <name type="scientific">Brachymonas denitrificans DSM 15123</name>
    <dbReference type="NCBI Taxonomy" id="1121117"/>
    <lineage>
        <taxon>Bacteria</taxon>
        <taxon>Pseudomonadati</taxon>
        <taxon>Pseudomonadota</taxon>
        <taxon>Betaproteobacteria</taxon>
        <taxon>Burkholderiales</taxon>
        <taxon>Comamonadaceae</taxon>
        <taxon>Brachymonas</taxon>
    </lineage>
</organism>
<feature type="transmembrane region" description="Helical" evidence="1">
    <location>
        <begin position="106"/>
        <end position="123"/>
    </location>
</feature>
<name>A0A1H8DQF7_9BURK</name>
<evidence type="ECO:0000256" key="2">
    <source>
        <dbReference type="SAM" id="SignalP"/>
    </source>
</evidence>
<dbReference type="OrthoDB" id="7029611at2"/>
<feature type="transmembrane region" description="Helical" evidence="1">
    <location>
        <begin position="41"/>
        <end position="62"/>
    </location>
</feature>
<dbReference type="Proteomes" id="UP000199531">
    <property type="component" value="Unassembled WGS sequence"/>
</dbReference>
<proteinExistence type="predicted"/>
<gene>
    <name evidence="4" type="ORF">SAMN02745977_00388</name>
</gene>
<keyword evidence="1" id="KW-1133">Transmembrane helix</keyword>
<dbReference type="EMBL" id="FOCW01000001">
    <property type="protein sequence ID" value="SEN08747.1"/>
    <property type="molecule type" value="Genomic_DNA"/>
</dbReference>
<feature type="signal peptide" evidence="2">
    <location>
        <begin position="1"/>
        <end position="23"/>
    </location>
</feature>
<dbReference type="STRING" id="1121117.SAMN02745977_00388"/>
<dbReference type="InterPro" id="IPR009936">
    <property type="entry name" value="DUF1468"/>
</dbReference>
<feature type="transmembrane region" description="Helical" evidence="1">
    <location>
        <begin position="83"/>
        <end position="100"/>
    </location>
</feature>
<accession>A0A1H8DQF7</accession>
<feature type="chain" id="PRO_5011720600" evidence="2">
    <location>
        <begin position="24"/>
        <end position="165"/>
    </location>
</feature>
<keyword evidence="1" id="KW-0472">Membrane</keyword>